<dbReference type="Pfam" id="PF01068">
    <property type="entry name" value="DNA_ligase_A_M"/>
    <property type="match status" value="1"/>
</dbReference>
<dbReference type="NCBIfam" id="TIGR02779">
    <property type="entry name" value="NHEJ_ligase_lig"/>
    <property type="match status" value="1"/>
</dbReference>
<evidence type="ECO:0000256" key="3">
    <source>
        <dbReference type="SAM" id="MobiDB-lite"/>
    </source>
</evidence>
<dbReference type="SUPFAM" id="SSF56091">
    <property type="entry name" value="DNA ligase/mRNA capping enzyme, catalytic domain"/>
    <property type="match status" value="1"/>
</dbReference>
<reference evidence="5 6" key="1">
    <citation type="submission" date="2019-10" db="EMBL/GenBank/DDBJ databases">
        <title>Paraburkholderia sp. isolated from nodules of Mimosa pudica from Brazilian Atlantic Forest soils.</title>
        <authorList>
            <person name="Paulitsch F."/>
            <person name="Hungria M."/>
            <person name="Dall'Agnol R."/>
        </authorList>
    </citation>
    <scope>NUCLEOTIDE SEQUENCE [LARGE SCALE GENOMIC DNA]</scope>
    <source>
        <strain evidence="5 6">CNPSo 3157</strain>
    </source>
</reference>
<dbReference type="GO" id="GO:0003910">
    <property type="term" value="F:DNA ligase (ATP) activity"/>
    <property type="evidence" value="ECO:0007669"/>
    <property type="project" value="InterPro"/>
</dbReference>
<dbReference type="GO" id="GO:0005524">
    <property type="term" value="F:ATP binding"/>
    <property type="evidence" value="ECO:0007669"/>
    <property type="project" value="InterPro"/>
</dbReference>
<keyword evidence="2" id="KW-0436">Ligase</keyword>
<comment type="caution">
    <text evidence="5">The sequence shown here is derived from an EMBL/GenBank/DDBJ whole genome shotgun (WGS) entry which is preliminary data.</text>
</comment>
<dbReference type="Gene3D" id="3.30.1490.70">
    <property type="match status" value="1"/>
</dbReference>
<dbReference type="PANTHER" id="PTHR45674">
    <property type="entry name" value="DNA LIGASE 1/3 FAMILY MEMBER"/>
    <property type="match status" value="1"/>
</dbReference>
<dbReference type="EMBL" id="WHNP01000079">
    <property type="protein sequence ID" value="MPW22805.1"/>
    <property type="molecule type" value="Genomic_DNA"/>
</dbReference>
<keyword evidence="6" id="KW-1185">Reference proteome</keyword>
<dbReference type="Gene3D" id="3.30.470.30">
    <property type="entry name" value="DNA ligase/mRNA capping enzyme"/>
    <property type="match status" value="1"/>
</dbReference>
<evidence type="ECO:0000259" key="4">
    <source>
        <dbReference type="PROSITE" id="PS50160"/>
    </source>
</evidence>
<accession>A0A7X1NIW9</accession>
<proteinExistence type="inferred from homology"/>
<comment type="similarity">
    <text evidence="1">Belongs to the ATP-dependent DNA ligase family.</text>
</comment>
<dbReference type="Proteomes" id="UP000484381">
    <property type="component" value="Unassembled WGS sequence"/>
</dbReference>
<sequence>MGRWGSGRSTRVRATTTPPGAMPLLIEPEPATLATHPPSRGDWQYEIKLDGYRMLARIDHGAVRLVARNGHDWTTRLPKLRDALARLPVDDVWLDGEAVVVDKEGRPDFNALQNAFDRRSTANITLYLFDLLWLDGIDRRDQPLTTRRRLLRELLEIVDEPLIRFSESFDEDPAQLIEAARSMKLEGIIGKRVGAPYRSGRSTSWIKLKCERRQEFVVGGISRGSAGAALGLGRYIDGVTTHGFYNAGTYPAHPPELYDTDPANVANALDRQMQQLRSTMQTVKPNMRLWSTELGISYDANITYGSSSISANQLYAQGIDGDFIAYSLVRRLFGLRDACIRNEPDGGLTHETFFMHSTLSAKTTRVYAVRLASANGRVS</sequence>
<dbReference type="CDD" id="cd07906">
    <property type="entry name" value="Adenylation_DNA_ligase_LigD_LigC"/>
    <property type="match status" value="1"/>
</dbReference>
<dbReference type="InterPro" id="IPR014146">
    <property type="entry name" value="LigD_ligase_dom"/>
</dbReference>
<feature type="domain" description="ATP-dependent DNA ligase family profile" evidence="4">
    <location>
        <begin position="117"/>
        <end position="248"/>
    </location>
</feature>
<protein>
    <recommendedName>
        <fullName evidence="4">ATP-dependent DNA ligase family profile domain-containing protein</fullName>
    </recommendedName>
</protein>
<evidence type="ECO:0000313" key="5">
    <source>
        <dbReference type="EMBL" id="MPW22805.1"/>
    </source>
</evidence>
<evidence type="ECO:0000256" key="1">
    <source>
        <dbReference type="ARBA" id="ARBA00007572"/>
    </source>
</evidence>
<feature type="compositionally biased region" description="Polar residues" evidence="3">
    <location>
        <begin position="7"/>
        <end position="18"/>
    </location>
</feature>
<dbReference type="InterPro" id="IPR012310">
    <property type="entry name" value="DNA_ligase_ATP-dep_cent"/>
</dbReference>
<dbReference type="PROSITE" id="PS50160">
    <property type="entry name" value="DNA_LIGASE_A3"/>
    <property type="match status" value="1"/>
</dbReference>
<gene>
    <name evidence="5" type="ORF">GCT13_39910</name>
</gene>
<dbReference type="GO" id="GO:0006310">
    <property type="term" value="P:DNA recombination"/>
    <property type="evidence" value="ECO:0007669"/>
    <property type="project" value="InterPro"/>
</dbReference>
<evidence type="ECO:0000256" key="2">
    <source>
        <dbReference type="ARBA" id="ARBA00022598"/>
    </source>
</evidence>
<dbReference type="PANTHER" id="PTHR45674:SF4">
    <property type="entry name" value="DNA LIGASE 1"/>
    <property type="match status" value="1"/>
</dbReference>
<name>A0A7X1NIW9_9BURK</name>
<dbReference type="GO" id="GO:0006281">
    <property type="term" value="P:DNA repair"/>
    <property type="evidence" value="ECO:0007669"/>
    <property type="project" value="InterPro"/>
</dbReference>
<dbReference type="InterPro" id="IPR050191">
    <property type="entry name" value="ATP-dep_DNA_ligase"/>
</dbReference>
<organism evidence="5 6">
    <name type="scientific">Paraburkholderia franconis</name>
    <dbReference type="NCBI Taxonomy" id="2654983"/>
    <lineage>
        <taxon>Bacteria</taxon>
        <taxon>Pseudomonadati</taxon>
        <taxon>Pseudomonadota</taxon>
        <taxon>Betaproteobacteria</taxon>
        <taxon>Burkholderiales</taxon>
        <taxon>Burkholderiaceae</taxon>
        <taxon>Paraburkholderia</taxon>
    </lineage>
</organism>
<evidence type="ECO:0000313" key="6">
    <source>
        <dbReference type="Proteomes" id="UP000484381"/>
    </source>
</evidence>
<feature type="region of interest" description="Disordered" evidence="3">
    <location>
        <begin position="1"/>
        <end position="24"/>
    </location>
</feature>
<dbReference type="AlphaFoldDB" id="A0A7X1NIW9"/>